<dbReference type="PANTHER" id="PTHR44943">
    <property type="entry name" value="CELLULOSE SYNTHASE OPERON PROTEIN C"/>
    <property type="match status" value="1"/>
</dbReference>
<name>A0ABS4U4E1_9PSEU</name>
<dbReference type="Proteomes" id="UP001519332">
    <property type="component" value="Unassembled WGS sequence"/>
</dbReference>
<evidence type="ECO:0000256" key="1">
    <source>
        <dbReference type="ARBA" id="ARBA00022737"/>
    </source>
</evidence>
<dbReference type="SMART" id="SM00028">
    <property type="entry name" value="TPR"/>
    <property type="match status" value="2"/>
</dbReference>
<keyword evidence="2" id="KW-0802">TPR repeat</keyword>
<dbReference type="RefSeq" id="WP_209647716.1">
    <property type="nucleotide sequence ID" value="NZ_JAGINW010000001.1"/>
</dbReference>
<dbReference type="SUPFAM" id="SSF48452">
    <property type="entry name" value="TPR-like"/>
    <property type="match status" value="1"/>
</dbReference>
<sequence>MNDVATVLDGLSLTDWSAVDHAYGPATDVPQLIHDLVSDDATVRAIARSELCGNLIHHGARFSATPKVIPYLIELATAPGVPDRAMILRYLTTLLAGPFTVRDGFWIGAGSQGGPAQQAIATACHDVAVPGIPALLNLATGRSCRVRVAAICVLGCFQVERSTIIPTLEAQAANETADAARAAAVFALGLLTKGTPRFEETLRSLHEEDPAKLVRTTAAIKLALHGFGDSAVVQTLIEALDDADLGRAYADLPWGGEKLPGDVGHALAHVQPEWGAHALSALGRALHNADGAIDHDPAALVQVIGLARAIARLIFPYGAINPLLPSQRKAVELLVQARSPWVVSNVTELLAQCGLPETRDANATLVGVEIEDTPSVADKVNAAAVLMDSGNFEAALTALEALPDDNLYVLANRGNTLFRLDRTDEAITLLELATERFPDFETGWNLLACALHKAGRDPEALEAIDNAIQCNSSNGSYFYSRAVFLASIGATEEVFPAAHEMIDRAPDFLSHLESEQALARIITDPRWEAIRLAAFDA</sequence>
<keyword evidence="1" id="KW-0677">Repeat</keyword>
<dbReference type="EMBL" id="JAGINW010000001">
    <property type="protein sequence ID" value="MBP2331074.1"/>
    <property type="molecule type" value="Genomic_DNA"/>
</dbReference>
<evidence type="ECO:0000313" key="5">
    <source>
        <dbReference type="Proteomes" id="UP001519332"/>
    </source>
</evidence>
<dbReference type="Gene3D" id="1.25.10.10">
    <property type="entry name" value="Leucine-rich Repeat Variant"/>
    <property type="match status" value="1"/>
</dbReference>
<feature type="domain" description="Bacterial transcriptional activator" evidence="3">
    <location>
        <begin position="385"/>
        <end position="463"/>
    </location>
</feature>
<protein>
    <submittedName>
        <fullName evidence="4">Tetratricopeptide (TPR) repeat protein</fullName>
    </submittedName>
</protein>
<dbReference type="InterPro" id="IPR051685">
    <property type="entry name" value="Ycf3/AcsC/BcsC/TPR_MFPF"/>
</dbReference>
<dbReference type="InterPro" id="IPR005158">
    <property type="entry name" value="BTAD"/>
</dbReference>
<organism evidence="4 5">
    <name type="scientific">Kibdelosporangium banguiense</name>
    <dbReference type="NCBI Taxonomy" id="1365924"/>
    <lineage>
        <taxon>Bacteria</taxon>
        <taxon>Bacillati</taxon>
        <taxon>Actinomycetota</taxon>
        <taxon>Actinomycetes</taxon>
        <taxon>Pseudonocardiales</taxon>
        <taxon>Pseudonocardiaceae</taxon>
        <taxon>Kibdelosporangium</taxon>
    </lineage>
</organism>
<evidence type="ECO:0000259" key="3">
    <source>
        <dbReference type="Pfam" id="PF03704"/>
    </source>
</evidence>
<evidence type="ECO:0000313" key="4">
    <source>
        <dbReference type="EMBL" id="MBP2331074.1"/>
    </source>
</evidence>
<dbReference type="PANTHER" id="PTHR44943:SF8">
    <property type="entry name" value="TPR REPEAT-CONTAINING PROTEIN MJ0263"/>
    <property type="match status" value="1"/>
</dbReference>
<keyword evidence="5" id="KW-1185">Reference proteome</keyword>
<dbReference type="Gene3D" id="1.25.40.10">
    <property type="entry name" value="Tetratricopeptide repeat domain"/>
    <property type="match status" value="1"/>
</dbReference>
<dbReference type="InterPro" id="IPR019734">
    <property type="entry name" value="TPR_rpt"/>
</dbReference>
<comment type="caution">
    <text evidence="4">The sequence shown here is derived from an EMBL/GenBank/DDBJ whole genome shotgun (WGS) entry which is preliminary data.</text>
</comment>
<dbReference type="InterPro" id="IPR011989">
    <property type="entry name" value="ARM-like"/>
</dbReference>
<dbReference type="InterPro" id="IPR011990">
    <property type="entry name" value="TPR-like_helical_dom_sf"/>
</dbReference>
<accession>A0ABS4U4E1</accession>
<reference evidence="4 5" key="1">
    <citation type="submission" date="2021-03" db="EMBL/GenBank/DDBJ databases">
        <title>Sequencing the genomes of 1000 actinobacteria strains.</title>
        <authorList>
            <person name="Klenk H.-P."/>
        </authorList>
    </citation>
    <scope>NUCLEOTIDE SEQUENCE [LARGE SCALE GENOMIC DNA]</scope>
    <source>
        <strain evidence="4 5">DSM 46670</strain>
    </source>
</reference>
<dbReference type="SUPFAM" id="SSF48371">
    <property type="entry name" value="ARM repeat"/>
    <property type="match status" value="1"/>
</dbReference>
<evidence type="ECO:0000256" key="2">
    <source>
        <dbReference type="ARBA" id="ARBA00022803"/>
    </source>
</evidence>
<dbReference type="Pfam" id="PF03704">
    <property type="entry name" value="BTAD"/>
    <property type="match status" value="1"/>
</dbReference>
<dbReference type="Pfam" id="PF13646">
    <property type="entry name" value="HEAT_2"/>
    <property type="match status" value="1"/>
</dbReference>
<gene>
    <name evidence="4" type="ORF">JOF56_011459</name>
</gene>
<dbReference type="InterPro" id="IPR016024">
    <property type="entry name" value="ARM-type_fold"/>
</dbReference>
<proteinExistence type="predicted"/>